<evidence type="ECO:0000313" key="2">
    <source>
        <dbReference type="Proteomes" id="UP001056708"/>
    </source>
</evidence>
<dbReference type="Proteomes" id="UP001056708">
    <property type="component" value="Chromosome"/>
</dbReference>
<name>A0ABY5ASN2_9CYAN</name>
<accession>A0ABY5ASN2</accession>
<dbReference type="RefSeq" id="WP_252664109.1">
    <property type="nucleotide sequence ID" value="NZ_CP098611.1"/>
</dbReference>
<dbReference type="InterPro" id="IPR010985">
    <property type="entry name" value="Ribbon_hlx_hlx"/>
</dbReference>
<dbReference type="SUPFAM" id="SSF47598">
    <property type="entry name" value="Ribbon-helix-helix"/>
    <property type="match status" value="1"/>
</dbReference>
<keyword evidence="2" id="KW-1185">Reference proteome</keyword>
<dbReference type="InterPro" id="IPR013321">
    <property type="entry name" value="Arc_rbn_hlx_hlx"/>
</dbReference>
<proteinExistence type="predicted"/>
<dbReference type="InterPro" id="IPR019239">
    <property type="entry name" value="VapB_antitoxin"/>
</dbReference>
<sequence>MKTEISIPDSVFEQAKALAQQLGRSRSELYKKALQDYLKRYKREQISLKLNQVYPRESSGVAPVIAKMQFLSFDGISITERQLDRLEPLINNPEIEHLLFFPLSGRPKDMVDNIY</sequence>
<organism evidence="1 2">
    <name type="scientific">Phormidium yuhuli AB48</name>
    <dbReference type="NCBI Taxonomy" id="2940671"/>
    <lineage>
        <taxon>Bacteria</taxon>
        <taxon>Bacillati</taxon>
        <taxon>Cyanobacteriota</taxon>
        <taxon>Cyanophyceae</taxon>
        <taxon>Oscillatoriophycideae</taxon>
        <taxon>Oscillatoriales</taxon>
        <taxon>Oscillatoriaceae</taxon>
        <taxon>Phormidium</taxon>
        <taxon>Phormidium yuhuli</taxon>
    </lineage>
</organism>
<gene>
    <name evidence="1" type="ORF">NEA10_04715</name>
</gene>
<dbReference type="EMBL" id="CP098611">
    <property type="protein sequence ID" value="USR92030.1"/>
    <property type="molecule type" value="Genomic_DNA"/>
</dbReference>
<dbReference type="CDD" id="cd21631">
    <property type="entry name" value="RHH_CopG_NikR-like"/>
    <property type="match status" value="1"/>
</dbReference>
<reference evidence="1" key="1">
    <citation type="submission" date="2022-06" db="EMBL/GenBank/DDBJ databases">
        <title>Genome sequence of Phormidium yuhuli AB48 isolated from an industrial photobioreactor environment.</title>
        <authorList>
            <person name="Qiu Y."/>
            <person name="Noonan A.J.C."/>
            <person name="Dofher K."/>
            <person name="Koch M."/>
            <person name="Kieft B."/>
            <person name="Lin X."/>
            <person name="Ziels R.M."/>
            <person name="Hallam S.J."/>
        </authorList>
    </citation>
    <scope>NUCLEOTIDE SEQUENCE</scope>
    <source>
        <strain evidence="1">AB48</strain>
    </source>
</reference>
<dbReference type="Pfam" id="PF09957">
    <property type="entry name" value="VapB_antitoxin"/>
    <property type="match status" value="1"/>
</dbReference>
<evidence type="ECO:0000313" key="1">
    <source>
        <dbReference type="EMBL" id="USR92030.1"/>
    </source>
</evidence>
<dbReference type="Gene3D" id="1.10.1220.10">
    <property type="entry name" value="Met repressor-like"/>
    <property type="match status" value="1"/>
</dbReference>
<protein>
    <submittedName>
        <fullName evidence="1">Type II toxin-antitoxin system VapB family antitoxin</fullName>
    </submittedName>
</protein>